<evidence type="ECO:0000256" key="9">
    <source>
        <dbReference type="ARBA" id="ARBA00048679"/>
    </source>
</evidence>
<proteinExistence type="predicted"/>
<dbReference type="Proteomes" id="UP001301769">
    <property type="component" value="Unassembled WGS sequence"/>
</dbReference>
<dbReference type="GO" id="GO:0004674">
    <property type="term" value="F:protein serine/threonine kinase activity"/>
    <property type="evidence" value="ECO:0007669"/>
    <property type="project" value="UniProtKB-EC"/>
</dbReference>
<comment type="caution">
    <text evidence="11">The sequence shown here is derived from an EMBL/GenBank/DDBJ whole genome shotgun (WGS) entry which is preliminary data.</text>
</comment>
<evidence type="ECO:0000256" key="5">
    <source>
        <dbReference type="ARBA" id="ARBA00019973"/>
    </source>
</evidence>
<comment type="subunit">
    <text evidence="2">Component of the EKC/KEOPS complex composed of at least BUD32, CGI121, GON7, KAE1 and PCC1; the whole complex dimerizes.</text>
</comment>
<comment type="catalytic activity">
    <reaction evidence="8">
        <text>L-threonyl-[protein] + ATP = O-phospho-L-threonyl-[protein] + ADP + H(+)</text>
        <dbReference type="Rhea" id="RHEA:46608"/>
        <dbReference type="Rhea" id="RHEA-COMP:11060"/>
        <dbReference type="Rhea" id="RHEA-COMP:11605"/>
        <dbReference type="ChEBI" id="CHEBI:15378"/>
        <dbReference type="ChEBI" id="CHEBI:30013"/>
        <dbReference type="ChEBI" id="CHEBI:30616"/>
        <dbReference type="ChEBI" id="CHEBI:61977"/>
        <dbReference type="ChEBI" id="CHEBI:456216"/>
        <dbReference type="EC" id="2.7.11.1"/>
    </reaction>
</comment>
<evidence type="ECO:0000256" key="4">
    <source>
        <dbReference type="ARBA" id="ARBA00013948"/>
    </source>
</evidence>
<evidence type="ECO:0000256" key="7">
    <source>
        <dbReference type="ARBA" id="ARBA00033194"/>
    </source>
</evidence>
<dbReference type="Gene3D" id="1.10.510.10">
    <property type="entry name" value="Transferase(Phosphotransferase) domain 1"/>
    <property type="match status" value="1"/>
</dbReference>
<dbReference type="AlphaFoldDB" id="A0AAN6Y1X2"/>
<keyword evidence="12" id="KW-1185">Reference proteome</keyword>
<dbReference type="InterPro" id="IPR008266">
    <property type="entry name" value="Tyr_kinase_AS"/>
</dbReference>
<evidence type="ECO:0000256" key="8">
    <source>
        <dbReference type="ARBA" id="ARBA00047899"/>
    </source>
</evidence>
<dbReference type="PROSITE" id="PS50011">
    <property type="entry name" value="PROTEIN_KINASE_DOM"/>
    <property type="match status" value="1"/>
</dbReference>
<comment type="catalytic activity">
    <reaction evidence="9">
        <text>L-seryl-[protein] + ATP = O-phospho-L-seryl-[protein] + ADP + H(+)</text>
        <dbReference type="Rhea" id="RHEA:17989"/>
        <dbReference type="Rhea" id="RHEA-COMP:9863"/>
        <dbReference type="Rhea" id="RHEA-COMP:11604"/>
        <dbReference type="ChEBI" id="CHEBI:15378"/>
        <dbReference type="ChEBI" id="CHEBI:29999"/>
        <dbReference type="ChEBI" id="CHEBI:30616"/>
        <dbReference type="ChEBI" id="CHEBI:83421"/>
        <dbReference type="ChEBI" id="CHEBI:456216"/>
        <dbReference type="EC" id="2.7.11.1"/>
    </reaction>
</comment>
<dbReference type="EMBL" id="MU858195">
    <property type="protein sequence ID" value="KAK4209735.1"/>
    <property type="molecule type" value="Genomic_DNA"/>
</dbReference>
<sequence length="442" mass="51210">MGSQWFSNCRLDFRFDVDRRAPFATGGSRWLTFDWDTRRVIDVCVPEEIEEDEEFVFGALDKFINDLPLDVVRVEISEKGKLLSSSSELYHDFYYIPYYPRRTDFPRRLKTIPRSDLTEVDRLGVQVDLTTYTPANGQTKKVVFKYYFTPNNVSGFWHEINCVMRMPKHPNIVPFDSLVVEKIDGLDRVVGFTTIYIPGGTLEENKSRVFKLKYLEQLTGVVDHLNLHLGIVHGDICPWNLLIDETTDTIQLFDFNSSSKLGWDGNVGNQDLDGEFAYDKDRNDVKFVIFTVYEIITREFNFRQTFEPHELDESMEMNMEVWDKDPDVLLDRPVEDYRRVLEKWAKERAVIDKRIDHYSEASEPLSWPVLRTVADPKLITLGEHFRVLGASRAGFAEAGKEFIRWERPATKALPLPAGQRLLATGEIVDEGGDSRSNRPGRR</sequence>
<protein>
    <recommendedName>
        <fullName evidence="5">EKC/KEOPS complex subunit BUD32</fullName>
        <ecNumber evidence="3">2.7.11.1</ecNumber>
    </recommendedName>
    <alternativeName>
        <fullName evidence="6 7">Atypical Serine/threonine protein kinase BUD32</fullName>
    </alternativeName>
    <alternativeName>
        <fullName evidence="4">EKC/KEOPS complex subunit bud32</fullName>
    </alternativeName>
</protein>
<name>A0AAN6Y1X2_9PEZI</name>
<dbReference type="SMART" id="SM00220">
    <property type="entry name" value="S_TKc"/>
    <property type="match status" value="1"/>
</dbReference>
<organism evidence="11 12">
    <name type="scientific">Rhypophila decipiens</name>
    <dbReference type="NCBI Taxonomy" id="261697"/>
    <lineage>
        <taxon>Eukaryota</taxon>
        <taxon>Fungi</taxon>
        <taxon>Dikarya</taxon>
        <taxon>Ascomycota</taxon>
        <taxon>Pezizomycotina</taxon>
        <taxon>Sordariomycetes</taxon>
        <taxon>Sordariomycetidae</taxon>
        <taxon>Sordariales</taxon>
        <taxon>Naviculisporaceae</taxon>
        <taxon>Rhypophila</taxon>
    </lineage>
</organism>
<feature type="domain" description="Protein kinase" evidence="10">
    <location>
        <begin position="117"/>
        <end position="360"/>
    </location>
</feature>
<evidence type="ECO:0000313" key="11">
    <source>
        <dbReference type="EMBL" id="KAK4209735.1"/>
    </source>
</evidence>
<dbReference type="GO" id="GO:0005524">
    <property type="term" value="F:ATP binding"/>
    <property type="evidence" value="ECO:0007669"/>
    <property type="project" value="InterPro"/>
</dbReference>
<dbReference type="SUPFAM" id="SSF56112">
    <property type="entry name" value="Protein kinase-like (PK-like)"/>
    <property type="match status" value="1"/>
</dbReference>
<dbReference type="InterPro" id="IPR000719">
    <property type="entry name" value="Prot_kinase_dom"/>
</dbReference>
<reference evidence="11" key="2">
    <citation type="submission" date="2023-05" db="EMBL/GenBank/DDBJ databases">
        <authorList>
            <consortium name="Lawrence Berkeley National Laboratory"/>
            <person name="Steindorff A."/>
            <person name="Hensen N."/>
            <person name="Bonometti L."/>
            <person name="Westerberg I."/>
            <person name="Brannstrom I.O."/>
            <person name="Guillou S."/>
            <person name="Cros-Aarteil S."/>
            <person name="Calhoun S."/>
            <person name="Haridas S."/>
            <person name="Kuo A."/>
            <person name="Mondo S."/>
            <person name="Pangilinan J."/>
            <person name="Riley R."/>
            <person name="Labutti K."/>
            <person name="Andreopoulos B."/>
            <person name="Lipzen A."/>
            <person name="Chen C."/>
            <person name="Yanf M."/>
            <person name="Daum C."/>
            <person name="Ng V."/>
            <person name="Clum A."/>
            <person name="Ohm R."/>
            <person name="Martin F."/>
            <person name="Silar P."/>
            <person name="Natvig D."/>
            <person name="Lalanne C."/>
            <person name="Gautier V."/>
            <person name="Ament-Velasquez S.L."/>
            <person name="Kruys A."/>
            <person name="Hutchinson M.I."/>
            <person name="Powell A.J."/>
            <person name="Barry K."/>
            <person name="Miller A.N."/>
            <person name="Grigoriev I.V."/>
            <person name="Debuchy R."/>
            <person name="Gladieux P."/>
            <person name="Thoren M.H."/>
            <person name="Johannesson H."/>
        </authorList>
    </citation>
    <scope>NUCLEOTIDE SEQUENCE</scope>
    <source>
        <strain evidence="11">PSN293</strain>
    </source>
</reference>
<evidence type="ECO:0000313" key="12">
    <source>
        <dbReference type="Proteomes" id="UP001301769"/>
    </source>
</evidence>
<gene>
    <name evidence="11" type="ORF">QBC37DRAFT_48112</name>
</gene>
<evidence type="ECO:0000256" key="6">
    <source>
        <dbReference type="ARBA" id="ARBA00030980"/>
    </source>
</evidence>
<reference evidence="11" key="1">
    <citation type="journal article" date="2023" name="Mol. Phylogenet. Evol.">
        <title>Genome-scale phylogeny and comparative genomics of the fungal order Sordariales.</title>
        <authorList>
            <person name="Hensen N."/>
            <person name="Bonometti L."/>
            <person name="Westerberg I."/>
            <person name="Brannstrom I.O."/>
            <person name="Guillou S."/>
            <person name="Cros-Aarteil S."/>
            <person name="Calhoun S."/>
            <person name="Haridas S."/>
            <person name="Kuo A."/>
            <person name="Mondo S."/>
            <person name="Pangilinan J."/>
            <person name="Riley R."/>
            <person name="LaButti K."/>
            <person name="Andreopoulos B."/>
            <person name="Lipzen A."/>
            <person name="Chen C."/>
            <person name="Yan M."/>
            <person name="Daum C."/>
            <person name="Ng V."/>
            <person name="Clum A."/>
            <person name="Steindorff A."/>
            <person name="Ohm R.A."/>
            <person name="Martin F."/>
            <person name="Silar P."/>
            <person name="Natvig D.O."/>
            <person name="Lalanne C."/>
            <person name="Gautier V."/>
            <person name="Ament-Velasquez S.L."/>
            <person name="Kruys A."/>
            <person name="Hutchinson M.I."/>
            <person name="Powell A.J."/>
            <person name="Barry K."/>
            <person name="Miller A.N."/>
            <person name="Grigoriev I.V."/>
            <person name="Debuchy R."/>
            <person name="Gladieux P."/>
            <person name="Hiltunen Thoren M."/>
            <person name="Johannesson H."/>
        </authorList>
    </citation>
    <scope>NUCLEOTIDE SEQUENCE</scope>
    <source>
        <strain evidence="11">PSN293</strain>
    </source>
</reference>
<dbReference type="InterPro" id="IPR011009">
    <property type="entry name" value="Kinase-like_dom_sf"/>
</dbReference>
<evidence type="ECO:0000256" key="3">
    <source>
        <dbReference type="ARBA" id="ARBA00012513"/>
    </source>
</evidence>
<evidence type="ECO:0000256" key="1">
    <source>
        <dbReference type="ARBA" id="ARBA00003747"/>
    </source>
</evidence>
<dbReference type="EC" id="2.7.11.1" evidence="3"/>
<evidence type="ECO:0000256" key="2">
    <source>
        <dbReference type="ARBA" id="ARBA00011534"/>
    </source>
</evidence>
<comment type="function">
    <text evidence="1">Component of the EKC/KEOPS complex that is required for the formation of a threonylcarbamoyl group on adenosine at position 37 (t(6)A37) in tRNAs that read codons beginning with adenine. The complex is probably involved in the transfer of the threonylcarbamoyl moiety of threonylcarbamoyl-AMP (TC-AMP) to the N6 group of A37. BUD32 has ATPase activity in the context of the EKC/KEOPS complex and likely plays a supporting role to the catalytic subunit KAE1. The EKC/KEOPS complex also promotes both telomere uncapping and telomere elongation. The complex is required for efficient recruitment of transcriptional coactivators.</text>
</comment>
<evidence type="ECO:0000259" key="10">
    <source>
        <dbReference type="PROSITE" id="PS50011"/>
    </source>
</evidence>
<accession>A0AAN6Y1X2</accession>
<dbReference type="PROSITE" id="PS00109">
    <property type="entry name" value="PROTEIN_KINASE_TYR"/>
    <property type="match status" value="1"/>
</dbReference>